<reference evidence="9" key="1">
    <citation type="submission" date="2016-01" db="EMBL/GenBank/DDBJ databases">
        <title>Complete genome of Planococcus rifietoensis type strain M8.</title>
        <authorList>
            <person name="See-Too W.S."/>
        </authorList>
    </citation>
    <scope>NUCLEOTIDE SEQUENCE [LARGE SCALE GENOMIC DNA]</scope>
    <source>
        <strain evidence="9">M8</strain>
    </source>
</reference>
<dbReference type="OrthoDB" id="9814256at2"/>
<dbReference type="KEGG" id="prt:AUC31_02485"/>
<gene>
    <name evidence="9" type="ORF">AUC31_02485</name>
</gene>
<evidence type="ECO:0000256" key="5">
    <source>
        <dbReference type="ARBA" id="ARBA00022490"/>
    </source>
</evidence>
<proteinExistence type="inferred from homology"/>
<dbReference type="SUPFAM" id="SSF109755">
    <property type="entry name" value="PhoU-like"/>
    <property type="match status" value="1"/>
</dbReference>
<dbReference type="Gene3D" id="1.20.58.220">
    <property type="entry name" value="Phosphate transport system protein phou homolog 2, domain 2"/>
    <property type="match status" value="1"/>
</dbReference>
<dbReference type="GO" id="GO:0030643">
    <property type="term" value="P:intracellular phosphate ion homeostasis"/>
    <property type="evidence" value="ECO:0007669"/>
    <property type="project" value="InterPro"/>
</dbReference>
<dbReference type="PIRSF" id="PIRSF003107">
    <property type="entry name" value="PhoU"/>
    <property type="match status" value="1"/>
</dbReference>
<dbReference type="STRING" id="200991.AUC31_02485"/>
<dbReference type="RefSeq" id="WP_058380901.1">
    <property type="nucleotide sequence ID" value="NZ_CP013659.2"/>
</dbReference>
<dbReference type="AlphaFoldDB" id="A0A0U2ZE27"/>
<dbReference type="NCBIfam" id="TIGR02135">
    <property type="entry name" value="phoU_full"/>
    <property type="match status" value="1"/>
</dbReference>
<dbReference type="GO" id="GO:0006817">
    <property type="term" value="P:phosphate ion transport"/>
    <property type="evidence" value="ECO:0007669"/>
    <property type="project" value="UniProtKB-KW"/>
</dbReference>
<dbReference type="Pfam" id="PF01895">
    <property type="entry name" value="PhoU"/>
    <property type="match status" value="2"/>
</dbReference>
<evidence type="ECO:0000259" key="8">
    <source>
        <dbReference type="Pfam" id="PF01895"/>
    </source>
</evidence>
<dbReference type="InterPro" id="IPR038078">
    <property type="entry name" value="PhoU-like_sf"/>
</dbReference>
<evidence type="ECO:0000256" key="6">
    <source>
        <dbReference type="ARBA" id="ARBA00022592"/>
    </source>
</evidence>
<dbReference type="FunFam" id="1.20.58.220:FF:000004">
    <property type="entry name" value="Phosphate-specific transport system accessory protein PhoU"/>
    <property type="match status" value="1"/>
</dbReference>
<keyword evidence="10" id="KW-1185">Reference proteome</keyword>
<dbReference type="Proteomes" id="UP000067683">
    <property type="component" value="Chromosome"/>
</dbReference>
<evidence type="ECO:0000313" key="9">
    <source>
        <dbReference type="EMBL" id="ALS74193.1"/>
    </source>
</evidence>
<dbReference type="InterPro" id="IPR026022">
    <property type="entry name" value="PhoU_dom"/>
</dbReference>
<name>A0A0U2ZE27_9BACL</name>
<comment type="subunit">
    <text evidence="3 7">Homodimer.</text>
</comment>
<evidence type="ECO:0000256" key="1">
    <source>
        <dbReference type="ARBA" id="ARBA00004496"/>
    </source>
</evidence>
<dbReference type="InterPro" id="IPR028366">
    <property type="entry name" value="PhoU"/>
</dbReference>
<protein>
    <recommendedName>
        <fullName evidence="7">Phosphate-specific transport system accessory protein PhoU</fullName>
    </recommendedName>
</protein>
<evidence type="ECO:0000256" key="7">
    <source>
        <dbReference type="PIRNR" id="PIRNR003107"/>
    </source>
</evidence>
<sequence length="219" mass="25031">MAVREKFEYELHSAQEQLITLSTMAIDALDKSMKALIAHDIDKALQVIDDDANINRLEEELNDQVILLIAKQSPVATDLRRLIVTIKVASDMERVGDYAVNIAKETIRIGQQDLLEPISKIQRMHELATSMLRQGIDALIEEDVEKAKEIADLDDEVDDLYGEAIRLLFQHSAKEPEQLSQVTQLAFICRYMERSADYATNIAEQLFYLVRGRHYDLNK</sequence>
<keyword evidence="6 7" id="KW-0592">Phosphate transport</keyword>
<dbReference type="GO" id="GO:0045936">
    <property type="term" value="P:negative regulation of phosphate metabolic process"/>
    <property type="evidence" value="ECO:0007669"/>
    <property type="project" value="InterPro"/>
</dbReference>
<comment type="function">
    <text evidence="7">Plays a role in the regulation of phosphate uptake.</text>
</comment>
<comment type="subcellular location">
    <subcellularLocation>
        <location evidence="1 7">Cytoplasm</location>
    </subcellularLocation>
</comment>
<evidence type="ECO:0000256" key="4">
    <source>
        <dbReference type="ARBA" id="ARBA00022448"/>
    </source>
</evidence>
<organism evidence="9 10">
    <name type="scientific">Planococcus rifietoensis</name>
    <dbReference type="NCBI Taxonomy" id="200991"/>
    <lineage>
        <taxon>Bacteria</taxon>
        <taxon>Bacillati</taxon>
        <taxon>Bacillota</taxon>
        <taxon>Bacilli</taxon>
        <taxon>Bacillales</taxon>
        <taxon>Caryophanaceae</taxon>
        <taxon>Planococcus</taxon>
    </lineage>
</organism>
<dbReference type="PANTHER" id="PTHR42930:SF3">
    <property type="entry name" value="PHOSPHATE-SPECIFIC TRANSPORT SYSTEM ACCESSORY PROTEIN PHOU"/>
    <property type="match status" value="1"/>
</dbReference>
<dbReference type="GO" id="GO:0005737">
    <property type="term" value="C:cytoplasm"/>
    <property type="evidence" value="ECO:0007669"/>
    <property type="project" value="UniProtKB-SubCell"/>
</dbReference>
<keyword evidence="4 7" id="KW-0813">Transport</keyword>
<dbReference type="EMBL" id="CP013659">
    <property type="protein sequence ID" value="ALS74193.1"/>
    <property type="molecule type" value="Genomic_DNA"/>
</dbReference>
<comment type="similarity">
    <text evidence="2 7">Belongs to the PhoU family.</text>
</comment>
<evidence type="ECO:0000313" key="10">
    <source>
        <dbReference type="Proteomes" id="UP000067683"/>
    </source>
</evidence>
<accession>A0A0U2ZE27</accession>
<evidence type="ECO:0000256" key="3">
    <source>
        <dbReference type="ARBA" id="ARBA00011738"/>
    </source>
</evidence>
<feature type="domain" description="PhoU" evidence="8">
    <location>
        <begin position="121"/>
        <end position="205"/>
    </location>
</feature>
<feature type="domain" description="PhoU" evidence="8">
    <location>
        <begin position="20"/>
        <end position="105"/>
    </location>
</feature>
<dbReference type="PANTHER" id="PTHR42930">
    <property type="entry name" value="PHOSPHATE-SPECIFIC TRANSPORT SYSTEM ACCESSORY PROTEIN PHOU"/>
    <property type="match status" value="1"/>
</dbReference>
<evidence type="ECO:0000256" key="2">
    <source>
        <dbReference type="ARBA" id="ARBA00008107"/>
    </source>
</evidence>
<keyword evidence="5 7" id="KW-0963">Cytoplasm</keyword>